<protein>
    <submittedName>
        <fullName evidence="2">Protein FAR-RED ELONGATED HYPOCOTYL 3</fullName>
    </submittedName>
</protein>
<dbReference type="OrthoDB" id="1421156at2759"/>
<reference evidence="2 3" key="1">
    <citation type="journal article" date="2018" name="BMC Genomics">
        <title>Comparative genome analyses reveal sequence features reflecting distinct modes of host-adaptation between dicot and monocot powdery mildew.</title>
        <authorList>
            <person name="Wu Y."/>
            <person name="Ma X."/>
            <person name="Pan Z."/>
            <person name="Kale S.D."/>
            <person name="Song Y."/>
            <person name="King H."/>
            <person name="Zhang Q."/>
            <person name="Presley C."/>
            <person name="Deng X."/>
            <person name="Wei C.I."/>
            <person name="Xiao S."/>
        </authorList>
    </citation>
    <scope>NUCLEOTIDE SEQUENCE [LARGE SCALE GENOMIC DNA]</scope>
    <source>
        <strain evidence="2">UCSC1</strain>
    </source>
</reference>
<proteinExistence type="predicted"/>
<gene>
    <name evidence="2" type="ORF">GcC1_197040</name>
</gene>
<comment type="caution">
    <text evidence="2">The sequence shown here is derived from an EMBL/GenBank/DDBJ whole genome shotgun (WGS) entry which is preliminary data.</text>
</comment>
<dbReference type="InterPro" id="IPR018289">
    <property type="entry name" value="MULE_transposase_dom"/>
</dbReference>
<dbReference type="PANTHER" id="PTHR31569">
    <property type="entry name" value="SWIM-TYPE DOMAIN-CONTAINING PROTEIN"/>
    <property type="match status" value="1"/>
</dbReference>
<organism evidence="2 3">
    <name type="scientific">Golovinomyces cichoracearum</name>
    <dbReference type="NCBI Taxonomy" id="62708"/>
    <lineage>
        <taxon>Eukaryota</taxon>
        <taxon>Fungi</taxon>
        <taxon>Dikarya</taxon>
        <taxon>Ascomycota</taxon>
        <taxon>Pezizomycotina</taxon>
        <taxon>Leotiomycetes</taxon>
        <taxon>Erysiphales</taxon>
        <taxon>Erysiphaceae</taxon>
        <taxon>Golovinomyces</taxon>
    </lineage>
</organism>
<evidence type="ECO:0000313" key="3">
    <source>
        <dbReference type="Proteomes" id="UP000285405"/>
    </source>
</evidence>
<dbReference type="InterPro" id="IPR052579">
    <property type="entry name" value="Zinc_finger_SWIM"/>
</dbReference>
<name>A0A420HG05_9PEZI</name>
<evidence type="ECO:0000259" key="1">
    <source>
        <dbReference type="Pfam" id="PF10551"/>
    </source>
</evidence>
<feature type="non-terminal residue" evidence="2">
    <location>
        <position position="1"/>
    </location>
</feature>
<dbReference type="PANTHER" id="PTHR31569:SF4">
    <property type="entry name" value="SWIM-TYPE DOMAIN-CONTAINING PROTEIN"/>
    <property type="match status" value="1"/>
</dbReference>
<accession>A0A420HG05</accession>
<dbReference type="Pfam" id="PF10551">
    <property type="entry name" value="MULE"/>
    <property type="match status" value="1"/>
</dbReference>
<dbReference type="Proteomes" id="UP000285405">
    <property type="component" value="Unassembled WGS sequence"/>
</dbReference>
<feature type="domain" description="MULE transposase" evidence="1">
    <location>
        <begin position="137"/>
        <end position="234"/>
    </location>
</feature>
<sequence>KRPNAGSRKTNFPFRIVAQEQRDDGLWRCYISEEYHNHEVSDALATSLLARATLVSTIRSQLRTNWQLEVTARDLYNLGQHIRIQQLGGKTPIHWLADELEQRDFFFRIDTDDNNRVTRLFMAHPECIKLLKRYPDVLLIDCTYKTNRFSMPLVNICGSSGNNMTPQFALAFLSGEKEEDYTWTLQAFEELRLQEGIPSSRCFVTDRELALLNSLNALFPQIDHILCRWHVNMNVVAKTKKH</sequence>
<dbReference type="EMBL" id="MCBR01019745">
    <property type="protein sequence ID" value="RKF56345.1"/>
    <property type="molecule type" value="Genomic_DNA"/>
</dbReference>
<feature type="non-terminal residue" evidence="2">
    <location>
        <position position="242"/>
    </location>
</feature>
<evidence type="ECO:0000313" key="2">
    <source>
        <dbReference type="EMBL" id="RKF56345.1"/>
    </source>
</evidence>
<dbReference type="AlphaFoldDB" id="A0A420HG05"/>